<name>A0A2S6FQD1_9PSED</name>
<dbReference type="InterPro" id="IPR018511">
    <property type="entry name" value="Hemolysin-typ_Ca-bd_CS"/>
</dbReference>
<reference evidence="6" key="1">
    <citation type="submission" date="2017-06" db="EMBL/GenBank/DDBJ databases">
        <authorList>
            <person name="Furmanczyk E.M."/>
        </authorList>
    </citation>
    <scope>NUCLEOTIDE SEQUENCE [LARGE SCALE GENOMIC DNA]</scope>
    <source>
        <strain evidence="6">AP3_16</strain>
    </source>
</reference>
<dbReference type="PANTHER" id="PTHR38340">
    <property type="entry name" value="S-LAYER PROTEIN"/>
    <property type="match status" value="1"/>
</dbReference>
<dbReference type="PROSITE" id="PS00330">
    <property type="entry name" value="HEMOLYSIN_CALCIUM"/>
    <property type="match status" value="7"/>
</dbReference>
<dbReference type="Gene3D" id="2.150.10.10">
    <property type="entry name" value="Serralysin-like metalloprotease, C-terminal"/>
    <property type="match status" value="9"/>
</dbReference>
<dbReference type="InterPro" id="IPR025592">
    <property type="entry name" value="DUF4347"/>
</dbReference>
<comment type="subcellular location">
    <subcellularLocation>
        <location evidence="1">Secreted</location>
    </subcellularLocation>
</comment>
<proteinExistence type="predicted"/>
<organism evidence="5 6">
    <name type="scientific">Pseudomonas laurylsulfatiphila</name>
    <dbReference type="NCBI Taxonomy" id="2011015"/>
    <lineage>
        <taxon>Bacteria</taxon>
        <taxon>Pseudomonadati</taxon>
        <taxon>Pseudomonadota</taxon>
        <taxon>Gammaproteobacteria</taxon>
        <taxon>Pseudomonadales</taxon>
        <taxon>Pseudomonadaceae</taxon>
        <taxon>Pseudomonas</taxon>
    </lineage>
</organism>
<dbReference type="InterPro" id="IPR001343">
    <property type="entry name" value="Hemolysn_Ca-bd"/>
</dbReference>
<dbReference type="GO" id="GO:0005509">
    <property type="term" value="F:calcium ion binding"/>
    <property type="evidence" value="ECO:0007669"/>
    <property type="project" value="InterPro"/>
</dbReference>
<evidence type="ECO:0000256" key="3">
    <source>
        <dbReference type="ARBA" id="ARBA00022837"/>
    </source>
</evidence>
<dbReference type="NCBIfam" id="TIGR03661">
    <property type="entry name" value="T1SS_VCA0849"/>
    <property type="match status" value="2"/>
</dbReference>
<evidence type="ECO:0000313" key="6">
    <source>
        <dbReference type="Proteomes" id="UP000238541"/>
    </source>
</evidence>
<dbReference type="InterPro" id="IPR019960">
    <property type="entry name" value="T1SS_VCA0849"/>
</dbReference>
<dbReference type="EMBL" id="NIRS01000002">
    <property type="protein sequence ID" value="PPK39550.1"/>
    <property type="molecule type" value="Genomic_DNA"/>
</dbReference>
<dbReference type="InterPro" id="IPR011049">
    <property type="entry name" value="Serralysin-like_metalloprot_C"/>
</dbReference>
<accession>A0A2S6FQD1</accession>
<feature type="domain" description="DUF4347" evidence="4">
    <location>
        <begin position="24"/>
        <end position="174"/>
    </location>
</feature>
<evidence type="ECO:0000256" key="1">
    <source>
        <dbReference type="ARBA" id="ARBA00004613"/>
    </source>
</evidence>
<keyword evidence="2" id="KW-0964">Secreted</keyword>
<sequence length="1488" mass="149310">MLVRRANGFVGTQYGRDASMTKNLFFIDCRVANYEALIAQLGSDTQWVLLDADEDGLSQMQAVLAGYSGLSSIQIISHGSVGALYLGSTVLDSSSLSTYQSQLQSIGQSLAAAGDILLYGCNVAQGEQGQAFIERLAQITGADVAASDDLSGAFSQGGDSQLEVHAGEIEANTLDLAAYAATLAVLNGTDGNDTLEGTVDNDTILGGAGSDQISGSGGADYIVGGDELDQWGGDRIQGGPGNDTILGGAGNDYLDGNTGNDYLDGGAGNDYLTSISGEGNDTLKGGDGDDTLYVTSYSPTAETMLIDGGAGDDLIQTFMSSYGNRTLTATGGAGIDTYKLVSGGATANYKVTDFAAGVGGDRLDVSALLDYSAADGRGYQGGNPMGAEQGYLRLLQSGADTLLQYDEDGAAGTAYTWHTAVTLQNVLASTLTAANFVGAIAPDGSDVPGLQLTGTVNNDTLQGSYFNDTIQGGAGSDQINGSGGADYIVGGDELDQWGGDRIQGGPGNDTILGGAGNDYLDGNTGNDYLDGGAGNDYLTSISGEGNDTLKGGDGDDTLYVTSYSPTAETMLIDGCAGDDLIQTFMSSYGNRTLTATGGAGIDTYKLVSGGATANYKVTDFAAGVGGDRLDVSALLDYSAADGRGYQGGNPMRPEQGYLRLLQSGADTLLQYDEDGAAGTAYTWHTAVTLKNVMATAINAHNFKPLTIEGTAGADTLEGGLGVDTLNGGAGDDVLDGNWGDDSMTGGTGNDTYYVDNLGDLVKEVANEGADKVVATINYVLGSNVENLTLGSGAAAGTGNALDNTLTGNATANTLNGGAGADTLAGGLGNDTYVVDNALDVISETSTLASEIDTVQSSASWTLGANLEKLVLTGAAINGTGNALNNTLTGNATANTLNGGAGADTLAGGLGNDTYVVDNVLDVVSETSALASEIDTVQSSATWTLGANLEKLVLTGAAAINGTGNALNNTLTGNATANILNGGAGADTLAGGLGNDTYVVDNALDVVSETSTLASEIDTVQSSATWTLGANLEKLVLTGDAAINGTGNALNNTLTGNATANTLNGGAGADTLVGGLGNDNYVVDNALDVVSETSTLASEIDTVQSSVSWTLGANLENLRLLATGIANATGNSLNNVIYAGIGNNILDGSTGIDTASYAYAASAIGASLATNAAQATGGSGFDTLLNFENLTGSNYNDTLIGNQLANVLNGGTGADRLSGGDGSDIYFVDNIGDSVNETSTLVSTGGEDTVYSYLTDYTLGSNVENLRVLATGTANSTGNSLNNLIYAGSGNNSLDGAAGIDTASYAYAGSAVTASLASAAAQATGGSGSDILLNFENLTGGNFNDILTGSTTANTLSGGAGNDTLNGGAGNDLLLGGTGVDRLNGGSGADRFDFNVLSEMGLGVLRDVLGDFKTSEGDKIDLSTLDANTATATNEAFIFIGSSAFGSNAAGQLRFAGGMLYGSTDADSSAEFEIQLLGVSTLNTTDLIA</sequence>
<dbReference type="InterPro" id="IPR050557">
    <property type="entry name" value="RTX_toxin/Mannuronan_C5-epim"/>
</dbReference>
<keyword evidence="3" id="KW-0106">Calcium</keyword>
<dbReference type="GO" id="GO:0005576">
    <property type="term" value="C:extracellular region"/>
    <property type="evidence" value="ECO:0007669"/>
    <property type="project" value="UniProtKB-SubCell"/>
</dbReference>
<dbReference type="Proteomes" id="UP000238541">
    <property type="component" value="Unassembled WGS sequence"/>
</dbReference>
<comment type="caution">
    <text evidence="5">The sequence shown here is derived from an EMBL/GenBank/DDBJ whole genome shotgun (WGS) entry which is preliminary data.</text>
</comment>
<evidence type="ECO:0000256" key="2">
    <source>
        <dbReference type="ARBA" id="ARBA00022525"/>
    </source>
</evidence>
<gene>
    <name evidence="5" type="ORF">CD175_08675</name>
</gene>
<dbReference type="Pfam" id="PF14252">
    <property type="entry name" value="DUF4347"/>
    <property type="match status" value="1"/>
</dbReference>
<dbReference type="SUPFAM" id="SSF51120">
    <property type="entry name" value="beta-Roll"/>
    <property type="match status" value="9"/>
</dbReference>
<keyword evidence="6" id="KW-1185">Reference proteome</keyword>
<dbReference type="PRINTS" id="PR00313">
    <property type="entry name" value="CABNDNGRPT"/>
</dbReference>
<dbReference type="Pfam" id="PF00353">
    <property type="entry name" value="HemolysinCabind"/>
    <property type="match status" value="15"/>
</dbReference>
<evidence type="ECO:0000259" key="4">
    <source>
        <dbReference type="Pfam" id="PF14252"/>
    </source>
</evidence>
<dbReference type="PANTHER" id="PTHR38340:SF1">
    <property type="entry name" value="S-LAYER PROTEIN"/>
    <property type="match status" value="1"/>
</dbReference>
<evidence type="ECO:0000313" key="5">
    <source>
        <dbReference type="EMBL" id="PPK39550.1"/>
    </source>
</evidence>
<protein>
    <recommendedName>
        <fullName evidence="4">DUF4347 domain-containing protein</fullName>
    </recommendedName>
</protein>